<protein>
    <recommendedName>
        <fullName evidence="2">Peptidase MA-like domain-containing protein</fullName>
    </recommendedName>
</protein>
<dbReference type="SUPFAM" id="SSF82171">
    <property type="entry name" value="DPP6 N-terminal domain-like"/>
    <property type="match status" value="1"/>
</dbReference>
<reference evidence="1" key="1">
    <citation type="submission" date="2018-05" db="EMBL/GenBank/DDBJ databases">
        <authorList>
            <person name="Lanie J.A."/>
            <person name="Ng W.-L."/>
            <person name="Kazmierczak K.M."/>
            <person name="Andrzejewski T.M."/>
            <person name="Davidsen T.M."/>
            <person name="Wayne K.J."/>
            <person name="Tettelin H."/>
            <person name="Glass J.I."/>
            <person name="Rusch D."/>
            <person name="Podicherti R."/>
            <person name="Tsui H.-C.T."/>
            <person name="Winkler M.E."/>
        </authorList>
    </citation>
    <scope>NUCLEOTIDE SEQUENCE</scope>
</reference>
<name>A0A381WAX3_9ZZZZ</name>
<dbReference type="AlphaFoldDB" id="A0A381WAX3"/>
<dbReference type="PANTHER" id="PTHR36842:SF1">
    <property type="entry name" value="PROTEIN TOLB"/>
    <property type="match status" value="1"/>
</dbReference>
<evidence type="ECO:0008006" key="2">
    <source>
        <dbReference type="Google" id="ProtNLM"/>
    </source>
</evidence>
<organism evidence="1">
    <name type="scientific">marine metagenome</name>
    <dbReference type="NCBI Taxonomy" id="408172"/>
    <lineage>
        <taxon>unclassified sequences</taxon>
        <taxon>metagenomes</taxon>
        <taxon>ecological metagenomes</taxon>
    </lineage>
</organism>
<sequence>MRLITKIFQLIFFLILSIIYGQDPPNVNWREINTQHYQIIFPAEIQDEANRVANTMEHIHDKLYRSLDTKHQRIPILLSNRGAIPNAYVTQGPWMSEWYNVPIMLREMGNTEWYRDLAIHEGRHIAQTNYMNQGVSRIVGIVFGDITQSLYTGLLIPSWYWEGDAVGIESSLTHSGRGRSAYFNRITRGQLLYGKKFSYRNALYGSYKTVYPDHYELGYHLTNHVKKEYGENAWAKILKSTLRWPFNVNPIFPFSQAMKKTTGSSLPQIYNDTFYDLRSNWKNKVREINEDEVIVLNPSRKIFTNYQFPTMEKDGTVTALKSGLGDVTTIVKVFQGKEIELKKISQSSLLFGYHSNGKKAVWSSYNQDKRWTKLSWTNIRIYDFDSGITHLIKTNGRYYHPNISFKGDKLVTVSFTQERNSLLKILDINTGEVIDQVEAPNGGLIMTPSWSRDGEEVVFTAQKFNGRGLYVYRIDTREFETIKAESWHDIYHPIFYKNYIIYEGQVNGVDQLMAIDIKTKEEFKITSQKLGAYNASITPDGKLLLNDYSTQGEGIILMDLLPNNWTPINSKNELINLSQLPDYEIDPVFDTEMGNKLYLVEDYKEIGSVFNFHSRYIFNENFEPTFGVQSDNILSTFSMNFEISYNKNEEIFQKKAQAIMRQF</sequence>
<feature type="non-terminal residue" evidence="1">
    <location>
        <position position="663"/>
    </location>
</feature>
<proteinExistence type="predicted"/>
<dbReference type="Gene3D" id="2.120.10.30">
    <property type="entry name" value="TolB, C-terminal domain"/>
    <property type="match status" value="1"/>
</dbReference>
<gene>
    <name evidence="1" type="ORF">METZ01_LOCUS101951</name>
</gene>
<evidence type="ECO:0000313" key="1">
    <source>
        <dbReference type="EMBL" id="SVA49097.1"/>
    </source>
</evidence>
<dbReference type="InterPro" id="IPR011042">
    <property type="entry name" value="6-blade_b-propeller_TolB-like"/>
</dbReference>
<accession>A0A381WAX3</accession>
<dbReference type="PANTHER" id="PTHR36842">
    <property type="entry name" value="PROTEIN TOLB HOMOLOG"/>
    <property type="match status" value="1"/>
</dbReference>
<dbReference type="EMBL" id="UINC01011093">
    <property type="protein sequence ID" value="SVA49097.1"/>
    <property type="molecule type" value="Genomic_DNA"/>
</dbReference>